<proteinExistence type="predicted"/>
<reference evidence="2 3" key="1">
    <citation type="submission" date="2016-09" db="EMBL/GenBank/DDBJ databases">
        <title>Extensive genetic diversity and differential bi-allelic expression allows diatom success in the polar Southern Ocean.</title>
        <authorList>
            <consortium name="DOE Joint Genome Institute"/>
            <person name="Mock T."/>
            <person name="Otillar R.P."/>
            <person name="Strauss J."/>
            <person name="Dupont C."/>
            <person name="Frickenhaus S."/>
            <person name="Maumus F."/>
            <person name="Mcmullan M."/>
            <person name="Sanges R."/>
            <person name="Schmutz J."/>
            <person name="Toseland A."/>
            <person name="Valas R."/>
            <person name="Veluchamy A."/>
            <person name="Ward B.J."/>
            <person name="Allen A."/>
            <person name="Barry K."/>
            <person name="Falciatore A."/>
            <person name="Ferrante M."/>
            <person name="Fortunato A.E."/>
            <person name="Gloeckner G."/>
            <person name="Gruber A."/>
            <person name="Hipkin R."/>
            <person name="Janech M."/>
            <person name="Kroth P."/>
            <person name="Leese F."/>
            <person name="Lindquist E."/>
            <person name="Lyon B.R."/>
            <person name="Martin J."/>
            <person name="Mayer C."/>
            <person name="Parker M."/>
            <person name="Quesneville H."/>
            <person name="Raymond J."/>
            <person name="Uhlig C."/>
            <person name="Valentin K.U."/>
            <person name="Worden A.Z."/>
            <person name="Armbrust E.V."/>
            <person name="Bowler C."/>
            <person name="Green B."/>
            <person name="Moulton V."/>
            <person name="Van Oosterhout C."/>
            <person name="Grigoriev I."/>
        </authorList>
    </citation>
    <scope>NUCLEOTIDE SEQUENCE [LARGE SCALE GENOMIC DNA]</scope>
    <source>
        <strain evidence="2 3">CCMP1102</strain>
    </source>
</reference>
<feature type="region of interest" description="Disordered" evidence="1">
    <location>
        <begin position="370"/>
        <end position="415"/>
    </location>
</feature>
<keyword evidence="3" id="KW-1185">Reference proteome</keyword>
<organism evidence="2 3">
    <name type="scientific">Fragilariopsis cylindrus CCMP1102</name>
    <dbReference type="NCBI Taxonomy" id="635003"/>
    <lineage>
        <taxon>Eukaryota</taxon>
        <taxon>Sar</taxon>
        <taxon>Stramenopiles</taxon>
        <taxon>Ochrophyta</taxon>
        <taxon>Bacillariophyta</taxon>
        <taxon>Bacillariophyceae</taxon>
        <taxon>Bacillariophycidae</taxon>
        <taxon>Bacillariales</taxon>
        <taxon>Bacillariaceae</taxon>
        <taxon>Fragilariopsis</taxon>
    </lineage>
</organism>
<accession>A0A1E7FW83</accession>
<dbReference type="KEGG" id="fcy:FRACYDRAFT_223442"/>
<evidence type="ECO:0000256" key="1">
    <source>
        <dbReference type="SAM" id="MobiDB-lite"/>
    </source>
</evidence>
<feature type="compositionally biased region" description="Basic and acidic residues" evidence="1">
    <location>
        <begin position="393"/>
        <end position="415"/>
    </location>
</feature>
<dbReference type="Proteomes" id="UP000095751">
    <property type="component" value="Unassembled WGS sequence"/>
</dbReference>
<dbReference type="OrthoDB" id="42397at2759"/>
<feature type="compositionally biased region" description="Polar residues" evidence="1">
    <location>
        <begin position="198"/>
        <end position="220"/>
    </location>
</feature>
<sequence length="415" mass="46242">MGRIELRLIPAPGSKPEFLAVVEPTNNDNSPPIWKSITNHNKVIILEGYTRDAWALDTATKWVPLQVKSIDGRNKLKGFVDYLRERQKTCFGRFVATADDDSNNVTTYVWVISHKQASSTQLNCRIAPINAIPKCPLRPKSSTLTSNLKIAAATATSSKSSAASASAPTVASSSSSKPKKKGFGILGNLVGAQRRTNHSVVASVTTQQPATGKSSSNTSSHDNHQEDLKTSGQVLADFRHEMEQKMLDFDIADDVSMKVDIKLSDHSKKVQDVDKGKMSMDVLKYIVYEQAEECNEEWIAHKEQSEFTDEITIAIYKDPEDAPPEVLEELNQAELPDEMKAEQRKIENKRRQDEMKELRIQELLQRQALRKMATGSGSDVDEGGGAGDFTVLNKDKRDLRTIEEIQQDTKRQKVE</sequence>
<name>A0A1E7FW83_9STRA</name>
<dbReference type="InParanoid" id="A0A1E7FW83"/>
<dbReference type="EMBL" id="KV784353">
    <property type="protein sequence ID" value="OEU22421.1"/>
    <property type="molecule type" value="Genomic_DNA"/>
</dbReference>
<protein>
    <submittedName>
        <fullName evidence="2">Uncharacterized protein</fullName>
    </submittedName>
</protein>
<dbReference type="AlphaFoldDB" id="A0A1E7FW83"/>
<feature type="region of interest" description="Disordered" evidence="1">
    <location>
        <begin position="197"/>
        <end position="227"/>
    </location>
</feature>
<evidence type="ECO:0000313" key="2">
    <source>
        <dbReference type="EMBL" id="OEU22421.1"/>
    </source>
</evidence>
<evidence type="ECO:0000313" key="3">
    <source>
        <dbReference type="Proteomes" id="UP000095751"/>
    </source>
</evidence>
<gene>
    <name evidence="2" type="ORF">FRACYDRAFT_223442</name>
</gene>